<evidence type="ECO:0000256" key="1">
    <source>
        <dbReference type="ARBA" id="ARBA00006442"/>
    </source>
</evidence>
<dbReference type="SUPFAM" id="SSF51905">
    <property type="entry name" value="FAD/NAD(P)-binding domain"/>
    <property type="match status" value="1"/>
</dbReference>
<dbReference type="InterPro" id="IPR036188">
    <property type="entry name" value="FAD/NAD-bd_sf"/>
</dbReference>
<evidence type="ECO:0000256" key="2">
    <source>
        <dbReference type="ARBA" id="ARBA00022630"/>
    </source>
</evidence>
<evidence type="ECO:0000256" key="4">
    <source>
        <dbReference type="ARBA" id="ARBA00023002"/>
    </source>
</evidence>
<dbReference type="PANTHER" id="PTHR43735:SF3">
    <property type="entry name" value="FERROPTOSIS SUPPRESSOR PROTEIN 1"/>
    <property type="match status" value="1"/>
</dbReference>
<keyword evidence="8" id="KW-1185">Reference proteome</keyword>
<keyword evidence="4" id="KW-0560">Oxidoreductase</keyword>
<protein>
    <recommendedName>
        <fullName evidence="6">FAD/NAD(P)-binding domain-containing protein</fullName>
    </recommendedName>
</protein>
<dbReference type="InterPro" id="IPR023753">
    <property type="entry name" value="FAD/NAD-binding_dom"/>
</dbReference>
<evidence type="ECO:0000256" key="3">
    <source>
        <dbReference type="ARBA" id="ARBA00022827"/>
    </source>
</evidence>
<keyword evidence="5" id="KW-0732">Signal</keyword>
<proteinExistence type="inferred from homology"/>
<comment type="similarity">
    <text evidence="1">Belongs to the FAD-dependent oxidoreductase family.</text>
</comment>
<dbReference type="Pfam" id="PF07992">
    <property type="entry name" value="Pyr_redox_2"/>
    <property type="match status" value="1"/>
</dbReference>
<feature type="chain" id="PRO_5046026973" description="FAD/NAD(P)-binding domain-containing protein" evidence="5">
    <location>
        <begin position="28"/>
        <end position="446"/>
    </location>
</feature>
<dbReference type="PRINTS" id="PR00469">
    <property type="entry name" value="PNDRDTASEII"/>
</dbReference>
<keyword evidence="2" id="KW-0285">Flavoprotein</keyword>
<evidence type="ECO:0000313" key="7">
    <source>
        <dbReference type="EMBL" id="CAK7238300.1"/>
    </source>
</evidence>
<organism evidence="7 8">
    <name type="scientific">Sporothrix eucalyptigena</name>
    <dbReference type="NCBI Taxonomy" id="1812306"/>
    <lineage>
        <taxon>Eukaryota</taxon>
        <taxon>Fungi</taxon>
        <taxon>Dikarya</taxon>
        <taxon>Ascomycota</taxon>
        <taxon>Pezizomycotina</taxon>
        <taxon>Sordariomycetes</taxon>
        <taxon>Sordariomycetidae</taxon>
        <taxon>Ophiostomatales</taxon>
        <taxon>Ophiostomataceae</taxon>
        <taxon>Sporothrix</taxon>
    </lineage>
</organism>
<evidence type="ECO:0000313" key="8">
    <source>
        <dbReference type="Proteomes" id="UP001642482"/>
    </source>
</evidence>
<feature type="signal peptide" evidence="5">
    <location>
        <begin position="1"/>
        <end position="27"/>
    </location>
</feature>
<reference evidence="7 8" key="1">
    <citation type="submission" date="2024-01" db="EMBL/GenBank/DDBJ databases">
        <authorList>
            <person name="Allen C."/>
            <person name="Tagirdzhanova G."/>
        </authorList>
    </citation>
    <scope>NUCLEOTIDE SEQUENCE [LARGE SCALE GENOMIC DNA]</scope>
</reference>
<feature type="domain" description="FAD/NAD(P)-binding" evidence="6">
    <location>
        <begin position="44"/>
        <end position="356"/>
    </location>
</feature>
<dbReference type="Proteomes" id="UP001642482">
    <property type="component" value="Unassembled WGS sequence"/>
</dbReference>
<keyword evidence="3" id="KW-0274">FAD</keyword>
<dbReference type="Gene3D" id="3.50.50.100">
    <property type="match status" value="1"/>
</dbReference>
<evidence type="ECO:0000259" key="6">
    <source>
        <dbReference type="Pfam" id="PF07992"/>
    </source>
</evidence>
<gene>
    <name evidence="7" type="ORF">SEUCBS140593_010526</name>
</gene>
<name>A0ABP0D1L3_9PEZI</name>
<comment type="caution">
    <text evidence="7">The sequence shown here is derived from an EMBL/GenBank/DDBJ whole genome shotgun (WGS) entry which is preliminary data.</text>
</comment>
<evidence type="ECO:0000256" key="5">
    <source>
        <dbReference type="SAM" id="SignalP"/>
    </source>
</evidence>
<dbReference type="PRINTS" id="PR00368">
    <property type="entry name" value="FADPNR"/>
</dbReference>
<accession>A0ABP0D1L3</accession>
<sequence length="446" mass="47797">MLPESSYYWLPGLLVLASPLLFRLLSSRDKPSSQATQLSAKTHTVVVLGAGLAGVPLAHHLLKHSPVEAGVRAVLVSPNEDMLWPYATVRAILPDQFRNDQIFFPLKPAFAKYEYKYKYNAARFEHVVGCAQHLDPAANRVVVLMSLTPGGAQQDAQQERIIDYDTLVIATGSSYGTMPSMPCMPFKNLADTPATKGGMDRLRREIAAAQSIVVAGGGLTGVEVAGELGQAYGRAGTKNITLIIGGSLPLGPAVRADVRQTIVDELAKLHVTVVESTRVVDVAATAAGKHVLTLQTGTTATTMETDLYIPAFGVRPNTAFVPPAMLDADGRVAVRRDTLQPPSHANVFALGDAANAESATGKHADAQVRFLAPALQAWLAGRPIPTYKPDDTFVFAATLGPYRGTGQIGDRRLWGWVIRLLIGKHMGTNYASEIAAGSRTLTQTKW</sequence>
<dbReference type="PANTHER" id="PTHR43735">
    <property type="entry name" value="APOPTOSIS-INDUCING FACTOR 1"/>
    <property type="match status" value="1"/>
</dbReference>
<dbReference type="EMBL" id="CAWUHD010000228">
    <property type="protein sequence ID" value="CAK7238300.1"/>
    <property type="molecule type" value="Genomic_DNA"/>
</dbReference>